<dbReference type="InterPro" id="IPR010052">
    <property type="entry name" value="T2SS_protein-GspI"/>
</dbReference>
<dbReference type="PROSITE" id="PS00409">
    <property type="entry name" value="PROKAR_NTER_METHYL"/>
    <property type="match status" value="1"/>
</dbReference>
<reference evidence="10 11" key="1">
    <citation type="submission" date="2022-08" db="EMBL/GenBank/DDBJ databases">
        <title>Bacterial and archaeal communities from various locations to study Microbial Dark Matter (Phase II).</title>
        <authorList>
            <person name="Stepanauskas R."/>
        </authorList>
    </citation>
    <scope>NUCLEOTIDE SEQUENCE [LARGE SCALE GENOMIC DNA]</scope>
    <source>
        <strain evidence="10 11">PD1</strain>
    </source>
</reference>
<keyword evidence="3" id="KW-1003">Cell membrane</keyword>
<keyword evidence="4" id="KW-0488">Methylation</keyword>
<keyword evidence="6 9" id="KW-0812">Transmembrane</keyword>
<evidence type="ECO:0000313" key="10">
    <source>
        <dbReference type="EMBL" id="MCS3920191.1"/>
    </source>
</evidence>
<comment type="subcellular location">
    <subcellularLocation>
        <location evidence="1">Cell inner membrane</location>
        <topology evidence="1">Single-pass membrane protein</topology>
    </subcellularLocation>
</comment>
<evidence type="ECO:0000256" key="9">
    <source>
        <dbReference type="SAM" id="Phobius"/>
    </source>
</evidence>
<comment type="similarity">
    <text evidence="2">Belongs to the GSP I family.</text>
</comment>
<gene>
    <name evidence="10" type="ORF">M2350_002620</name>
</gene>
<keyword evidence="11" id="KW-1185">Reference proteome</keyword>
<dbReference type="Proteomes" id="UP001204798">
    <property type="component" value="Unassembled WGS sequence"/>
</dbReference>
<keyword evidence="8 9" id="KW-0472">Membrane</keyword>
<feature type="transmembrane region" description="Helical" evidence="9">
    <location>
        <begin position="21"/>
        <end position="42"/>
    </location>
</feature>
<evidence type="ECO:0000256" key="8">
    <source>
        <dbReference type="ARBA" id="ARBA00023136"/>
    </source>
</evidence>
<dbReference type="RefSeq" id="WP_259098340.1">
    <property type="nucleotide sequence ID" value="NZ_CP130454.1"/>
</dbReference>
<keyword evidence="5" id="KW-0997">Cell inner membrane</keyword>
<evidence type="ECO:0000313" key="11">
    <source>
        <dbReference type="Proteomes" id="UP001204798"/>
    </source>
</evidence>
<evidence type="ECO:0000256" key="3">
    <source>
        <dbReference type="ARBA" id="ARBA00022475"/>
    </source>
</evidence>
<dbReference type="PANTHER" id="PTHR38779:SF2">
    <property type="entry name" value="TYPE II SECRETION SYSTEM PROTEIN I-RELATED"/>
    <property type="match status" value="1"/>
</dbReference>
<evidence type="ECO:0000256" key="2">
    <source>
        <dbReference type="ARBA" id="ARBA00008358"/>
    </source>
</evidence>
<proteinExistence type="inferred from homology"/>
<comment type="caution">
    <text evidence="10">The sequence shown here is derived from an EMBL/GenBank/DDBJ whole genome shotgun (WGS) entry which is preliminary data.</text>
</comment>
<dbReference type="InterPro" id="IPR012902">
    <property type="entry name" value="N_methyl_site"/>
</dbReference>
<evidence type="ECO:0000256" key="1">
    <source>
        <dbReference type="ARBA" id="ARBA00004377"/>
    </source>
</evidence>
<organism evidence="10 11">
    <name type="scientific">Candidatus Fervidibacter sacchari</name>
    <dbReference type="NCBI Taxonomy" id="1448929"/>
    <lineage>
        <taxon>Bacteria</taxon>
        <taxon>Candidatus Fervidibacterota</taxon>
        <taxon>Candidatus Fervidibacter</taxon>
    </lineage>
</organism>
<evidence type="ECO:0000256" key="7">
    <source>
        <dbReference type="ARBA" id="ARBA00022989"/>
    </source>
</evidence>
<accession>A0ABT2EQH2</accession>
<evidence type="ECO:0000256" key="5">
    <source>
        <dbReference type="ARBA" id="ARBA00022519"/>
    </source>
</evidence>
<keyword evidence="7 9" id="KW-1133">Transmembrane helix</keyword>
<dbReference type="Pfam" id="PF07963">
    <property type="entry name" value="N_methyl"/>
    <property type="match status" value="1"/>
</dbReference>
<name>A0ABT2EQH2_9BACT</name>
<sequence>MPFTQLRITHYASRFGRGFTLVELVVAFLILVIGVTAILELVSQSALNARYAKDKTTATVLAQQKLEELLAQPDLAPGETEGDFGDAYPQFRWRAQISEVGGSTVSTESEAGLLHIAVIVEWQDRGQIRSVQLETLKAPVTILHPQEATLQQPMGGFEGFSDMSGFPMQGGAGQ</sequence>
<evidence type="ECO:0000256" key="4">
    <source>
        <dbReference type="ARBA" id="ARBA00022481"/>
    </source>
</evidence>
<dbReference type="EMBL" id="JANUCP010000005">
    <property type="protein sequence ID" value="MCS3920191.1"/>
    <property type="molecule type" value="Genomic_DNA"/>
</dbReference>
<protein>
    <submittedName>
        <fullName evidence="10">General secretion pathway protein I</fullName>
    </submittedName>
</protein>
<dbReference type="PANTHER" id="PTHR38779">
    <property type="entry name" value="TYPE II SECRETION SYSTEM PROTEIN I-RELATED"/>
    <property type="match status" value="1"/>
</dbReference>
<dbReference type="Gene3D" id="3.30.1300.30">
    <property type="entry name" value="GSPII I/J protein-like"/>
    <property type="match status" value="1"/>
</dbReference>
<evidence type="ECO:0000256" key="6">
    <source>
        <dbReference type="ARBA" id="ARBA00022692"/>
    </source>
</evidence>